<gene>
    <name evidence="1" type="ORF">GHT06_015271</name>
</gene>
<accession>A0AAD5KQX2</accession>
<comment type="caution">
    <text evidence="1">The sequence shown here is derived from an EMBL/GenBank/DDBJ whole genome shotgun (WGS) entry which is preliminary data.</text>
</comment>
<dbReference type="EMBL" id="WJBH02000005">
    <property type="protein sequence ID" value="KAI9558484.1"/>
    <property type="molecule type" value="Genomic_DNA"/>
</dbReference>
<evidence type="ECO:0000313" key="1">
    <source>
        <dbReference type="EMBL" id="KAI9558484.1"/>
    </source>
</evidence>
<organism evidence="1 2">
    <name type="scientific">Daphnia sinensis</name>
    <dbReference type="NCBI Taxonomy" id="1820382"/>
    <lineage>
        <taxon>Eukaryota</taxon>
        <taxon>Metazoa</taxon>
        <taxon>Ecdysozoa</taxon>
        <taxon>Arthropoda</taxon>
        <taxon>Crustacea</taxon>
        <taxon>Branchiopoda</taxon>
        <taxon>Diplostraca</taxon>
        <taxon>Cladocera</taxon>
        <taxon>Anomopoda</taxon>
        <taxon>Daphniidae</taxon>
        <taxon>Daphnia</taxon>
        <taxon>Daphnia similis group</taxon>
    </lineage>
</organism>
<keyword evidence="2" id="KW-1185">Reference proteome</keyword>
<protein>
    <submittedName>
        <fullName evidence="1">Uncharacterized protein</fullName>
    </submittedName>
</protein>
<dbReference type="AlphaFoldDB" id="A0AAD5KQX2"/>
<proteinExistence type="predicted"/>
<dbReference type="Proteomes" id="UP000820818">
    <property type="component" value="Linkage Group LG5"/>
</dbReference>
<reference evidence="1 2" key="1">
    <citation type="submission" date="2022-05" db="EMBL/GenBank/DDBJ databases">
        <title>A multi-omics perspective on studying reproductive biology in Daphnia sinensis.</title>
        <authorList>
            <person name="Jia J."/>
        </authorList>
    </citation>
    <scope>NUCLEOTIDE SEQUENCE [LARGE SCALE GENOMIC DNA]</scope>
    <source>
        <strain evidence="1 2">WSL</strain>
    </source>
</reference>
<sequence length="105" mass="12191">MTQGAVNLVHSVPTTRGFWRQKYINVWTREHNTAENREKHSWYNTILKEAAVSDHYTFNTATRMTPTIFEGLLQRIAQVGHKQDITFRKCIPRDARALACTSPFL</sequence>
<name>A0AAD5KQX2_9CRUS</name>
<evidence type="ECO:0000313" key="2">
    <source>
        <dbReference type="Proteomes" id="UP000820818"/>
    </source>
</evidence>